<evidence type="ECO:0000313" key="2">
    <source>
        <dbReference type="Ensembl" id="ENSNBRP00000012272.1"/>
    </source>
</evidence>
<keyword evidence="1" id="KW-1133">Transmembrane helix</keyword>
<evidence type="ECO:0000256" key="1">
    <source>
        <dbReference type="SAM" id="Phobius"/>
    </source>
</evidence>
<evidence type="ECO:0000313" key="3">
    <source>
        <dbReference type="Proteomes" id="UP000261580"/>
    </source>
</evidence>
<dbReference type="Proteomes" id="UP000261580">
    <property type="component" value="Unassembled WGS sequence"/>
</dbReference>
<dbReference type="OMA" id="WIHLAFP"/>
<accession>A0A3Q4H6Z8</accession>
<proteinExistence type="predicted"/>
<dbReference type="STRING" id="32507.ENSNBRP00000012272"/>
<keyword evidence="3" id="KW-1185">Reference proteome</keyword>
<organism evidence="2 3">
    <name type="scientific">Neolamprologus brichardi</name>
    <name type="common">Fairy cichlid</name>
    <name type="synonym">Lamprologus brichardi</name>
    <dbReference type="NCBI Taxonomy" id="32507"/>
    <lineage>
        <taxon>Eukaryota</taxon>
        <taxon>Metazoa</taxon>
        <taxon>Chordata</taxon>
        <taxon>Craniata</taxon>
        <taxon>Vertebrata</taxon>
        <taxon>Euteleostomi</taxon>
        <taxon>Actinopterygii</taxon>
        <taxon>Neopterygii</taxon>
        <taxon>Teleostei</taxon>
        <taxon>Neoteleostei</taxon>
        <taxon>Acanthomorphata</taxon>
        <taxon>Ovalentaria</taxon>
        <taxon>Cichlomorphae</taxon>
        <taxon>Cichliformes</taxon>
        <taxon>Cichlidae</taxon>
        <taxon>African cichlids</taxon>
        <taxon>Pseudocrenilabrinae</taxon>
        <taxon>Lamprologini</taxon>
        <taxon>Neolamprologus</taxon>
    </lineage>
</organism>
<feature type="transmembrane region" description="Helical" evidence="1">
    <location>
        <begin position="65"/>
        <end position="90"/>
    </location>
</feature>
<dbReference type="AlphaFoldDB" id="A0A3Q4H6Z8"/>
<reference evidence="2" key="1">
    <citation type="submission" date="2025-08" db="UniProtKB">
        <authorList>
            <consortium name="Ensembl"/>
        </authorList>
    </citation>
    <scope>IDENTIFICATION</scope>
</reference>
<protein>
    <submittedName>
        <fullName evidence="2">Uncharacterized protein</fullName>
    </submittedName>
</protein>
<keyword evidence="1" id="KW-0812">Transmembrane</keyword>
<keyword evidence="1" id="KW-0472">Membrane</keyword>
<dbReference type="GeneTree" id="ENSGT00940000167124"/>
<sequence>MNAFDHSKTDALFQFSHISHSTQEHLKQVYSSLAICMCLAAGGSYVHVVARLVEVSAMVERKRLAMLAGFAFFVGVSLGPILDFVIINVFPSPRVLWPRIYHSVL</sequence>
<dbReference type="Ensembl" id="ENSNBRT00000012626.1">
    <property type="protein sequence ID" value="ENSNBRP00000012272.1"/>
    <property type="gene ID" value="ENSNBRG00000009590.1"/>
</dbReference>
<reference evidence="2" key="2">
    <citation type="submission" date="2025-09" db="UniProtKB">
        <authorList>
            <consortium name="Ensembl"/>
        </authorList>
    </citation>
    <scope>IDENTIFICATION</scope>
</reference>
<name>A0A3Q4H6Z8_NEOBR</name>
<feature type="transmembrane region" description="Helical" evidence="1">
    <location>
        <begin position="29"/>
        <end position="53"/>
    </location>
</feature>